<dbReference type="PROSITE" id="PS51257">
    <property type="entry name" value="PROKAR_LIPOPROTEIN"/>
    <property type="match status" value="1"/>
</dbReference>
<dbReference type="InterPro" id="IPR042100">
    <property type="entry name" value="Bug_dom1"/>
</dbReference>
<name>A0A7T5EP32_9BACL</name>
<dbReference type="Gene3D" id="3.40.190.10">
    <property type="entry name" value="Periplasmic binding protein-like II"/>
    <property type="match status" value="1"/>
</dbReference>
<evidence type="ECO:0000313" key="6">
    <source>
        <dbReference type="Proteomes" id="UP000677234"/>
    </source>
</evidence>
<comment type="similarity">
    <text evidence="1">Belongs to the UPF0065 (bug) family.</text>
</comment>
<dbReference type="Proteomes" id="UP000595847">
    <property type="component" value="Chromosome"/>
</dbReference>
<dbReference type="SUPFAM" id="SSF53850">
    <property type="entry name" value="Periplasmic binding protein-like II"/>
    <property type="match status" value="1"/>
</dbReference>
<organism evidence="3 5">
    <name type="scientific">Brevibacillus composti</name>
    <dbReference type="NCBI Taxonomy" id="2796470"/>
    <lineage>
        <taxon>Bacteria</taxon>
        <taxon>Bacillati</taxon>
        <taxon>Bacillota</taxon>
        <taxon>Bacilli</taxon>
        <taxon>Bacillales</taxon>
        <taxon>Paenibacillaceae</taxon>
        <taxon>Brevibacillus</taxon>
    </lineage>
</organism>
<dbReference type="PIRSF" id="PIRSF017082">
    <property type="entry name" value="YflP"/>
    <property type="match status" value="1"/>
</dbReference>
<protein>
    <submittedName>
        <fullName evidence="3">Tripartite tricarboxylate transporter substrate binding protein</fullName>
    </submittedName>
</protein>
<dbReference type="Pfam" id="PF03401">
    <property type="entry name" value="TctC"/>
    <property type="match status" value="1"/>
</dbReference>
<dbReference type="EMBL" id="CP073708">
    <property type="protein sequence ID" value="QUO43136.1"/>
    <property type="molecule type" value="Genomic_DNA"/>
</dbReference>
<gene>
    <name evidence="3" type="ORF">JD108_09710</name>
    <name evidence="4" type="ORF">KDJ56_09405</name>
</gene>
<evidence type="ECO:0000256" key="1">
    <source>
        <dbReference type="ARBA" id="ARBA00006987"/>
    </source>
</evidence>
<dbReference type="RefSeq" id="WP_198829615.1">
    <property type="nucleotide sequence ID" value="NZ_CP066308.1"/>
</dbReference>
<proteinExistence type="inferred from homology"/>
<dbReference type="PANTHER" id="PTHR42928:SF3">
    <property type="entry name" value="UPF0065 PROTEIN YFLP"/>
    <property type="match status" value="1"/>
</dbReference>
<dbReference type="EMBL" id="CP066308">
    <property type="protein sequence ID" value="QQE76107.1"/>
    <property type="molecule type" value="Genomic_DNA"/>
</dbReference>
<reference evidence="3 5" key="1">
    <citation type="submission" date="2020-12" db="EMBL/GenBank/DDBJ databases">
        <title>strain FJAT-54423T represents a novel species of the genus Brevibacillus.</title>
        <authorList>
            <person name="Tang R."/>
        </authorList>
    </citation>
    <scope>NUCLEOTIDE SEQUENCE [LARGE SCALE GENOMIC DNA]</scope>
    <source>
        <strain evidence="3 5">FJAT-54423</strain>
    </source>
</reference>
<evidence type="ECO:0000313" key="5">
    <source>
        <dbReference type="Proteomes" id="UP000595847"/>
    </source>
</evidence>
<dbReference type="PANTHER" id="PTHR42928">
    <property type="entry name" value="TRICARBOXYLATE-BINDING PROTEIN"/>
    <property type="match status" value="1"/>
</dbReference>
<keyword evidence="2" id="KW-0732">Signal</keyword>
<evidence type="ECO:0000313" key="4">
    <source>
        <dbReference type="EMBL" id="QUO43136.1"/>
    </source>
</evidence>
<dbReference type="KEGG" id="bcop:JD108_09710"/>
<feature type="chain" id="PRO_5038992919" evidence="2">
    <location>
        <begin position="20"/>
        <end position="341"/>
    </location>
</feature>
<sequence length="341" mass="36614">MKKMLGTILLTTLMSVSLAGCGSGEKGPASPEAAKPSGYPEKPIVIVAPSGAGGGWDMTARSTAKILYDTKLVDQTITVENRPGGGGAVFLAEYMAKDTKNPYKLFVSSPPIIIDNNKKEGNNPYGYRDVTPLAQLTKDFGAFVVRSDSPIQDMQGVIDAVKNDPTKVTIAGGSSPGSMDHLIAILPLYKSGVDPKSVKYVSYEGGGEAMTALLGGNADVIATDASGVGEYMKAGNIRVLAVTSPERLSGELASIPTLKELGLDAEFTIWRGLFGPKEMPKEALAYWDEKLKALSEKPEWHEELKTRGWEAQYLNSEQFVEFLGEQDQLITEMLKALDMAK</sequence>
<dbReference type="AlphaFoldDB" id="A0A7T5EP32"/>
<evidence type="ECO:0000313" key="3">
    <source>
        <dbReference type="EMBL" id="QQE76107.1"/>
    </source>
</evidence>
<evidence type="ECO:0000256" key="2">
    <source>
        <dbReference type="SAM" id="SignalP"/>
    </source>
</evidence>
<reference evidence="4" key="2">
    <citation type="submission" date="2021-04" db="EMBL/GenBank/DDBJ databases">
        <title>Brevibacillus composti FJAT-54423, complete genome.</title>
        <authorList>
            <person name="Tang R."/>
        </authorList>
    </citation>
    <scope>NUCLEOTIDE SEQUENCE</scope>
    <source>
        <strain evidence="4">FJAT-54424</strain>
    </source>
</reference>
<keyword evidence="6" id="KW-1185">Reference proteome</keyword>
<dbReference type="Gene3D" id="3.40.190.150">
    <property type="entry name" value="Bordetella uptake gene, domain 1"/>
    <property type="match status" value="1"/>
</dbReference>
<dbReference type="Proteomes" id="UP000677234">
    <property type="component" value="Chromosome"/>
</dbReference>
<feature type="signal peptide" evidence="2">
    <location>
        <begin position="1"/>
        <end position="19"/>
    </location>
</feature>
<dbReference type="InterPro" id="IPR005064">
    <property type="entry name" value="BUG"/>
</dbReference>
<accession>A0A7T5EP32</accession>
<dbReference type="CDD" id="cd07012">
    <property type="entry name" value="PBP2_Bug_TTT"/>
    <property type="match status" value="1"/>
</dbReference>